<dbReference type="EMBL" id="GEDG01031113">
    <property type="protein sequence ID" value="JAP11564.1"/>
    <property type="molecule type" value="Transcribed_RNA"/>
</dbReference>
<organism evidence="1">
    <name type="scientific">Solanum chacoense</name>
    <name type="common">Chaco potato</name>
    <dbReference type="NCBI Taxonomy" id="4108"/>
    <lineage>
        <taxon>Eukaryota</taxon>
        <taxon>Viridiplantae</taxon>
        <taxon>Streptophyta</taxon>
        <taxon>Embryophyta</taxon>
        <taxon>Tracheophyta</taxon>
        <taxon>Spermatophyta</taxon>
        <taxon>Magnoliopsida</taxon>
        <taxon>eudicotyledons</taxon>
        <taxon>Gunneridae</taxon>
        <taxon>Pentapetalae</taxon>
        <taxon>asterids</taxon>
        <taxon>lamiids</taxon>
        <taxon>Solanales</taxon>
        <taxon>Solanaceae</taxon>
        <taxon>Solanoideae</taxon>
        <taxon>Solaneae</taxon>
        <taxon>Solanum</taxon>
    </lineage>
</organism>
<sequence length="99" mass="11976">MEADIQGHLAEERDRNTKFFHKTANGYKRCNNIYYLLIQDELISDPLRINDEMLDFYKKIYTETVEWRPTTNFGTLQQFLRKERIFCKADFKNKKFLGV</sequence>
<dbReference type="AlphaFoldDB" id="A0A0V0GTZ1"/>
<reference evidence="1" key="1">
    <citation type="submission" date="2015-12" db="EMBL/GenBank/DDBJ databases">
        <title>Gene expression during late stages of embryo sac development: a critical building block for successful pollen-pistil interactions.</title>
        <authorList>
            <person name="Liu Y."/>
            <person name="Joly V."/>
            <person name="Sabar M."/>
            <person name="Matton D.P."/>
        </authorList>
    </citation>
    <scope>NUCLEOTIDE SEQUENCE</scope>
</reference>
<evidence type="ECO:0000313" key="1">
    <source>
        <dbReference type="EMBL" id="JAP11564.1"/>
    </source>
</evidence>
<proteinExistence type="predicted"/>
<accession>A0A0V0GTZ1</accession>
<protein>
    <submittedName>
        <fullName evidence="1">Putative ovule protein</fullName>
    </submittedName>
</protein>
<name>A0A0V0GTZ1_SOLCH</name>